<dbReference type="GO" id="GO:0005634">
    <property type="term" value="C:nucleus"/>
    <property type="evidence" value="ECO:0007669"/>
    <property type="project" value="TreeGrafter"/>
</dbReference>
<dbReference type="KEGG" id="egu:109505849"/>
<dbReference type="GO" id="GO:0006511">
    <property type="term" value="P:ubiquitin-dependent protein catabolic process"/>
    <property type="evidence" value="ECO:0007669"/>
    <property type="project" value="TreeGrafter"/>
</dbReference>
<dbReference type="SMART" id="SM00184">
    <property type="entry name" value="RING"/>
    <property type="match status" value="1"/>
</dbReference>
<dbReference type="InterPro" id="IPR051834">
    <property type="entry name" value="RING_finger_E3_ligase"/>
</dbReference>
<accession>A0A6J0PI09</accession>
<keyword evidence="1" id="KW-0479">Metal-binding</keyword>
<keyword evidence="6" id="KW-1185">Reference proteome</keyword>
<evidence type="ECO:0000256" key="3">
    <source>
        <dbReference type="ARBA" id="ARBA00022833"/>
    </source>
</evidence>
<sequence>MGRRNLVHGNTTLHLNAFFSEAGGYPIGGHGVEVGLQISRPYFRQPNLVPSYSDVFSFLFPLSHILSNRHRDDRVQHMVSLVEHPDHDDVQFWNRRISSFALQAARAAVHGGHTDFLMDIGIVIRGVPEFMDEASFLSSDEYVAAETMHHIVMVSSGGRGGFGGVPASRASINALQTRRFEGVQEHESRLQCVICLENFEAGVEVTMMPCSHEFHHTCLSQWLELSHLCPVCRYSMPTMD</sequence>
<dbReference type="PANTHER" id="PTHR45931:SF16">
    <property type="entry name" value="RING_U-BOX SUPERFAMILY PROTEIN"/>
    <property type="match status" value="1"/>
</dbReference>
<dbReference type="PROSITE" id="PS50089">
    <property type="entry name" value="ZF_RING_2"/>
    <property type="match status" value="1"/>
</dbReference>
<dbReference type="OrthoDB" id="21204at2759"/>
<evidence type="ECO:0000256" key="2">
    <source>
        <dbReference type="ARBA" id="ARBA00022771"/>
    </source>
</evidence>
<dbReference type="InParanoid" id="A0A6J0PI09"/>
<evidence type="ECO:0000313" key="6">
    <source>
        <dbReference type="Proteomes" id="UP000504607"/>
    </source>
</evidence>
<keyword evidence="3" id="KW-0862">Zinc</keyword>
<protein>
    <submittedName>
        <fullName evidence="7">E3 ubiquitin-protein ligase RZF1-like</fullName>
    </submittedName>
</protein>
<dbReference type="GeneID" id="109505849"/>
<dbReference type="PANTHER" id="PTHR45931">
    <property type="entry name" value="SI:CH211-59O9.10"/>
    <property type="match status" value="1"/>
</dbReference>
<evidence type="ECO:0000256" key="4">
    <source>
        <dbReference type="PROSITE-ProRule" id="PRU00175"/>
    </source>
</evidence>
<dbReference type="CDD" id="cd16454">
    <property type="entry name" value="RING-H2_PA-TM-RING"/>
    <property type="match status" value="1"/>
</dbReference>
<dbReference type="SUPFAM" id="SSF57850">
    <property type="entry name" value="RING/U-box"/>
    <property type="match status" value="1"/>
</dbReference>
<evidence type="ECO:0000256" key="1">
    <source>
        <dbReference type="ARBA" id="ARBA00022723"/>
    </source>
</evidence>
<dbReference type="InterPro" id="IPR013083">
    <property type="entry name" value="Znf_RING/FYVE/PHD"/>
</dbReference>
<dbReference type="RefSeq" id="XP_019706135.1">
    <property type="nucleotide sequence ID" value="XM_019850576.1"/>
</dbReference>
<dbReference type="Proteomes" id="UP000504607">
    <property type="component" value="Chromosome 5"/>
</dbReference>
<feature type="domain" description="RING-type" evidence="5">
    <location>
        <begin position="192"/>
        <end position="233"/>
    </location>
</feature>
<gene>
    <name evidence="7" type="primary">LOC109505849</name>
</gene>
<evidence type="ECO:0000313" key="7">
    <source>
        <dbReference type="RefSeq" id="XP_019706135.1"/>
    </source>
</evidence>
<reference evidence="7" key="1">
    <citation type="submission" date="2025-08" db="UniProtKB">
        <authorList>
            <consortium name="RefSeq"/>
        </authorList>
    </citation>
    <scope>IDENTIFICATION</scope>
</reference>
<dbReference type="InterPro" id="IPR001841">
    <property type="entry name" value="Znf_RING"/>
</dbReference>
<dbReference type="AlphaFoldDB" id="A0A6J0PI09"/>
<keyword evidence="2 4" id="KW-0863">Zinc-finger</keyword>
<dbReference type="Pfam" id="PF13639">
    <property type="entry name" value="zf-RING_2"/>
    <property type="match status" value="1"/>
</dbReference>
<proteinExistence type="predicted"/>
<dbReference type="GO" id="GO:0061630">
    <property type="term" value="F:ubiquitin protein ligase activity"/>
    <property type="evidence" value="ECO:0007669"/>
    <property type="project" value="TreeGrafter"/>
</dbReference>
<name>A0A6J0PI09_ELAGV</name>
<organism evidence="6 7">
    <name type="scientific">Elaeis guineensis var. tenera</name>
    <name type="common">Oil palm</name>
    <dbReference type="NCBI Taxonomy" id="51953"/>
    <lineage>
        <taxon>Eukaryota</taxon>
        <taxon>Viridiplantae</taxon>
        <taxon>Streptophyta</taxon>
        <taxon>Embryophyta</taxon>
        <taxon>Tracheophyta</taxon>
        <taxon>Spermatophyta</taxon>
        <taxon>Magnoliopsida</taxon>
        <taxon>Liliopsida</taxon>
        <taxon>Arecaceae</taxon>
        <taxon>Arecoideae</taxon>
        <taxon>Cocoseae</taxon>
        <taxon>Elaeidinae</taxon>
        <taxon>Elaeis</taxon>
    </lineage>
</organism>
<dbReference type="GO" id="GO:0008270">
    <property type="term" value="F:zinc ion binding"/>
    <property type="evidence" value="ECO:0007669"/>
    <property type="project" value="UniProtKB-KW"/>
</dbReference>
<evidence type="ECO:0000259" key="5">
    <source>
        <dbReference type="PROSITE" id="PS50089"/>
    </source>
</evidence>
<dbReference type="Gene3D" id="3.30.40.10">
    <property type="entry name" value="Zinc/RING finger domain, C3HC4 (zinc finger)"/>
    <property type="match status" value="1"/>
</dbReference>